<keyword evidence="10" id="KW-0675">Receptor</keyword>
<dbReference type="OrthoDB" id="9760752at2"/>
<gene>
    <name evidence="13" type="ORF">EMQ25_15710</name>
</gene>
<name>A0A433X446_9HYPH</name>
<reference evidence="13 14" key="1">
    <citation type="journal article" date="2016" name="Int. J. Syst. Evol. Microbiol.">
        <title>Arsenicitalea aurantiaca gen. nov., sp. nov., a new member of the family Hyphomicrobiaceae, isolated from high-arsenic sediment.</title>
        <authorList>
            <person name="Mu Y."/>
            <person name="Zhou L."/>
            <person name="Zeng X.C."/>
            <person name="Liu L."/>
            <person name="Pan Y."/>
            <person name="Chen X."/>
            <person name="Wang J."/>
            <person name="Li S."/>
            <person name="Li W.J."/>
            <person name="Wang Y."/>
        </authorList>
    </citation>
    <scope>NUCLEOTIDE SEQUENCE [LARGE SCALE GENOMIC DNA]</scope>
    <source>
        <strain evidence="13 14">42-50</strain>
    </source>
</reference>
<evidence type="ECO:0000256" key="5">
    <source>
        <dbReference type="ARBA" id="ARBA00022553"/>
    </source>
</evidence>
<dbReference type="Gene3D" id="3.30.450.40">
    <property type="match status" value="1"/>
</dbReference>
<dbReference type="PRINTS" id="PR01033">
    <property type="entry name" value="PHYTOCHROME"/>
</dbReference>
<evidence type="ECO:0000256" key="9">
    <source>
        <dbReference type="ARBA" id="ARBA00022991"/>
    </source>
</evidence>
<dbReference type="InterPro" id="IPR029016">
    <property type="entry name" value="GAF-like_dom_sf"/>
</dbReference>
<evidence type="ECO:0000256" key="3">
    <source>
        <dbReference type="ARBA" id="ARBA00012438"/>
    </source>
</evidence>
<organism evidence="13 14">
    <name type="scientific">Arsenicitalea aurantiaca</name>
    <dbReference type="NCBI Taxonomy" id="1783274"/>
    <lineage>
        <taxon>Bacteria</taxon>
        <taxon>Pseudomonadati</taxon>
        <taxon>Pseudomonadota</taxon>
        <taxon>Alphaproteobacteria</taxon>
        <taxon>Hyphomicrobiales</taxon>
        <taxon>Devosiaceae</taxon>
        <taxon>Arsenicitalea</taxon>
    </lineage>
</organism>
<dbReference type="EC" id="2.7.13.3" evidence="3"/>
<dbReference type="SMART" id="SM00065">
    <property type="entry name" value="GAF"/>
    <property type="match status" value="1"/>
</dbReference>
<dbReference type="GO" id="GO:0009584">
    <property type="term" value="P:detection of visible light"/>
    <property type="evidence" value="ECO:0007669"/>
    <property type="project" value="InterPro"/>
</dbReference>
<dbReference type="GO" id="GO:0000155">
    <property type="term" value="F:phosphorelay sensor kinase activity"/>
    <property type="evidence" value="ECO:0007669"/>
    <property type="project" value="InterPro"/>
</dbReference>
<dbReference type="InterPro" id="IPR013515">
    <property type="entry name" value="Phytochrome_cen-reg"/>
</dbReference>
<keyword evidence="4" id="KW-0600">Photoreceptor protein</keyword>
<evidence type="ECO:0000259" key="11">
    <source>
        <dbReference type="PROSITE" id="PS50046"/>
    </source>
</evidence>
<dbReference type="Pfam" id="PF08446">
    <property type="entry name" value="PAS_2"/>
    <property type="match status" value="1"/>
</dbReference>
<evidence type="ECO:0000256" key="4">
    <source>
        <dbReference type="ARBA" id="ARBA00022543"/>
    </source>
</evidence>
<evidence type="ECO:0000259" key="12">
    <source>
        <dbReference type="PROSITE" id="PS50109"/>
    </source>
</evidence>
<dbReference type="PANTHER" id="PTHR42878:SF15">
    <property type="entry name" value="BACTERIOPHYTOCHROME"/>
    <property type="match status" value="1"/>
</dbReference>
<evidence type="ECO:0000313" key="14">
    <source>
        <dbReference type="Proteomes" id="UP000281547"/>
    </source>
</evidence>
<dbReference type="SUPFAM" id="SSF55785">
    <property type="entry name" value="PYP-like sensor domain (PAS domain)"/>
    <property type="match status" value="1"/>
</dbReference>
<evidence type="ECO:0000256" key="8">
    <source>
        <dbReference type="ARBA" id="ARBA00022777"/>
    </source>
</evidence>
<dbReference type="InterPro" id="IPR035965">
    <property type="entry name" value="PAS-like_dom_sf"/>
</dbReference>
<keyword evidence="8" id="KW-0418">Kinase</keyword>
<dbReference type="SUPFAM" id="SSF55874">
    <property type="entry name" value="ATPase domain of HSP90 chaperone/DNA topoisomerase II/histidine kinase"/>
    <property type="match status" value="1"/>
</dbReference>
<evidence type="ECO:0000256" key="6">
    <source>
        <dbReference type="ARBA" id="ARBA00022606"/>
    </source>
</evidence>
<dbReference type="InterPro" id="IPR016132">
    <property type="entry name" value="Phyto_chromo_attachment"/>
</dbReference>
<dbReference type="Gene3D" id="3.30.450.270">
    <property type="match status" value="1"/>
</dbReference>
<dbReference type="Gene3D" id="1.10.287.130">
    <property type="match status" value="1"/>
</dbReference>
<proteinExistence type="inferred from homology"/>
<dbReference type="PROSITE" id="PS50046">
    <property type="entry name" value="PHYTOCHROME_2"/>
    <property type="match status" value="1"/>
</dbReference>
<dbReference type="Gene3D" id="3.30.565.10">
    <property type="entry name" value="Histidine kinase-like ATPase, C-terminal domain"/>
    <property type="match status" value="1"/>
</dbReference>
<dbReference type="Pfam" id="PF01590">
    <property type="entry name" value="GAF"/>
    <property type="match status" value="1"/>
</dbReference>
<keyword evidence="5" id="KW-0597">Phosphoprotein</keyword>
<dbReference type="PROSITE" id="PS50109">
    <property type="entry name" value="HIS_KIN"/>
    <property type="match status" value="1"/>
</dbReference>
<evidence type="ECO:0000313" key="13">
    <source>
        <dbReference type="EMBL" id="RUT28834.1"/>
    </source>
</evidence>
<protein>
    <recommendedName>
        <fullName evidence="3">histidine kinase</fullName>
        <ecNumber evidence="3">2.7.13.3</ecNumber>
    </recommendedName>
</protein>
<dbReference type="InterPro" id="IPR001294">
    <property type="entry name" value="Phytochrome"/>
</dbReference>
<dbReference type="Pfam" id="PF02518">
    <property type="entry name" value="HATPase_c"/>
    <property type="match status" value="1"/>
</dbReference>
<dbReference type="InterPro" id="IPR013654">
    <property type="entry name" value="PAS_2"/>
</dbReference>
<feature type="domain" description="Phytochrome chromophore attachment site" evidence="11">
    <location>
        <begin position="143"/>
        <end position="301"/>
    </location>
</feature>
<keyword evidence="14" id="KW-1185">Reference proteome</keyword>
<dbReference type="Pfam" id="PF00512">
    <property type="entry name" value="HisKA"/>
    <property type="match status" value="1"/>
</dbReference>
<dbReference type="GO" id="GO:0030295">
    <property type="term" value="F:protein kinase activator activity"/>
    <property type="evidence" value="ECO:0007669"/>
    <property type="project" value="TreeGrafter"/>
</dbReference>
<dbReference type="GO" id="GO:0007234">
    <property type="term" value="P:osmosensory signaling via phosphorelay pathway"/>
    <property type="evidence" value="ECO:0007669"/>
    <property type="project" value="TreeGrafter"/>
</dbReference>
<evidence type="ECO:0000256" key="1">
    <source>
        <dbReference type="ARBA" id="ARBA00000085"/>
    </source>
</evidence>
<dbReference type="AlphaFoldDB" id="A0A433X446"/>
<dbReference type="GO" id="GO:0009881">
    <property type="term" value="F:photoreceptor activity"/>
    <property type="evidence" value="ECO:0007669"/>
    <property type="project" value="UniProtKB-KW"/>
</dbReference>
<sequence length="742" mass="81005">MTEPTTDTPIDPVALDLDACAREPIRIPGGIQPHGVLLVLAPESLEILQASTNAASQLGAGILAGASAADLLGPGLVGWVRSGEATLLRSLTLGGVEYQVVGHRTDQGTILEFEPTPPEAGETLDTLYPRLQLLADSVVGVENLHALAALAVEEVRAITGFNRVLCYSFDKDWHGTVIAESGDGVLPSYLGLRFPASDIPAQARELYRLNPLRLIPDAAYQPVPVAPAESPLDGRPLDMSFAGLRSVSPVHLEYMRNMGTLASMSISILVEDQLWGLISCHHATPRRVSPQARSACNFATKILALQIGSLERGAHAAARIRLKQRETELVARLSRAKSLQSGLAEHAGLWMDLAGADGAAILVDGAVRQVGNTPTDDQIRMIAEHLHENVPQDVFVTDELSRNLPAARTFGDVASGLVAASISQLHASYVMWFRPEVVRTVSWGGDPNKPATGTAERLHPRTSFDQWKEQVRLRAEPWSRAEVESVEDFRNALVNFVLLRAEERAQLTEELERSNKELEAFSYSVSHDLRAPFRHIVGYAELLRDRESALDDKSRHYLTSIVDSALAAGDLVDDLLSFSQLGRAHLAKTRVDMNKLVEEVRRSVAGEHVDRNVTWEVDRLPPGWGDAALLRQALTNLISNALKYSRGRDPAIITISGEARPGSTVYRVRDNGVGFDMAYVDKLFGVFQRLHRVEDFEGTGIGLALTKRVIDRHGGWIKAEGKLDHGATFTFGLPKHEEQADG</sequence>
<dbReference type="GO" id="GO:0006355">
    <property type="term" value="P:regulation of DNA-templated transcription"/>
    <property type="evidence" value="ECO:0007669"/>
    <property type="project" value="InterPro"/>
</dbReference>
<dbReference type="GO" id="GO:0000156">
    <property type="term" value="F:phosphorelay response regulator activity"/>
    <property type="evidence" value="ECO:0007669"/>
    <property type="project" value="TreeGrafter"/>
</dbReference>
<dbReference type="InterPro" id="IPR005467">
    <property type="entry name" value="His_kinase_dom"/>
</dbReference>
<dbReference type="FunFam" id="3.30.565.10:FF:000006">
    <property type="entry name" value="Sensor histidine kinase WalK"/>
    <property type="match status" value="1"/>
</dbReference>
<keyword evidence="7" id="KW-0808">Transferase</keyword>
<evidence type="ECO:0000256" key="10">
    <source>
        <dbReference type="ARBA" id="ARBA00023170"/>
    </source>
</evidence>
<comment type="catalytic activity">
    <reaction evidence="1">
        <text>ATP + protein L-histidine = ADP + protein N-phospho-L-histidine.</text>
        <dbReference type="EC" id="2.7.13.3"/>
    </reaction>
</comment>
<comment type="caution">
    <text evidence="13">The sequence shown here is derived from an EMBL/GenBank/DDBJ whole genome shotgun (WGS) entry which is preliminary data.</text>
</comment>
<dbReference type="CDD" id="cd00082">
    <property type="entry name" value="HisKA"/>
    <property type="match status" value="1"/>
</dbReference>
<keyword evidence="6" id="KW-0716">Sensory transduction</keyword>
<dbReference type="Proteomes" id="UP000281547">
    <property type="component" value="Unassembled WGS sequence"/>
</dbReference>
<dbReference type="SUPFAM" id="SSF47384">
    <property type="entry name" value="Homodimeric domain of signal transducing histidine kinase"/>
    <property type="match status" value="1"/>
</dbReference>
<dbReference type="PANTHER" id="PTHR42878">
    <property type="entry name" value="TWO-COMPONENT HISTIDINE KINASE"/>
    <property type="match status" value="1"/>
</dbReference>
<dbReference type="InterPro" id="IPR036097">
    <property type="entry name" value="HisK_dim/P_sf"/>
</dbReference>
<accession>A0A433X446</accession>
<dbReference type="RefSeq" id="WP_127189558.1">
    <property type="nucleotide sequence ID" value="NZ_RZNJ01000006.1"/>
</dbReference>
<dbReference type="EMBL" id="RZNJ01000006">
    <property type="protein sequence ID" value="RUT28834.1"/>
    <property type="molecule type" value="Genomic_DNA"/>
</dbReference>
<dbReference type="InterPro" id="IPR003661">
    <property type="entry name" value="HisK_dim/P_dom"/>
</dbReference>
<comment type="similarity">
    <text evidence="2">In the N-terminal section; belongs to the phytochrome family.</text>
</comment>
<dbReference type="Pfam" id="PF00360">
    <property type="entry name" value="PHY"/>
    <property type="match status" value="1"/>
</dbReference>
<dbReference type="SMART" id="SM00387">
    <property type="entry name" value="HATPase_c"/>
    <property type="match status" value="1"/>
</dbReference>
<keyword evidence="9" id="KW-0157">Chromophore</keyword>
<evidence type="ECO:0000256" key="2">
    <source>
        <dbReference type="ARBA" id="ARBA00006402"/>
    </source>
</evidence>
<feature type="domain" description="Histidine kinase" evidence="12">
    <location>
        <begin position="524"/>
        <end position="737"/>
    </location>
</feature>
<dbReference type="InterPro" id="IPR036890">
    <property type="entry name" value="HATPase_C_sf"/>
</dbReference>
<dbReference type="InterPro" id="IPR003594">
    <property type="entry name" value="HATPase_dom"/>
</dbReference>
<dbReference type="InterPro" id="IPR003018">
    <property type="entry name" value="GAF"/>
</dbReference>
<dbReference type="SMART" id="SM00388">
    <property type="entry name" value="HisKA"/>
    <property type="match status" value="1"/>
</dbReference>
<dbReference type="SUPFAM" id="SSF55781">
    <property type="entry name" value="GAF domain-like"/>
    <property type="match status" value="2"/>
</dbReference>
<dbReference type="InterPro" id="IPR043150">
    <property type="entry name" value="Phytochrome_PHY_sf"/>
</dbReference>
<dbReference type="InterPro" id="IPR050351">
    <property type="entry name" value="BphY/WalK/GraS-like"/>
</dbReference>
<dbReference type="Gene3D" id="3.30.450.20">
    <property type="entry name" value="PAS domain"/>
    <property type="match status" value="1"/>
</dbReference>
<evidence type="ECO:0000256" key="7">
    <source>
        <dbReference type="ARBA" id="ARBA00022679"/>
    </source>
</evidence>